<dbReference type="EMBL" id="QKKF02007620">
    <property type="protein sequence ID" value="RZF45892.1"/>
    <property type="molecule type" value="Genomic_DNA"/>
</dbReference>
<proteinExistence type="predicted"/>
<feature type="compositionally biased region" description="Polar residues" evidence="1">
    <location>
        <begin position="14"/>
        <end position="23"/>
    </location>
</feature>
<evidence type="ECO:0000313" key="2">
    <source>
        <dbReference type="EMBL" id="RZF45892.1"/>
    </source>
</evidence>
<keyword evidence="3" id="KW-1185">Reference proteome</keyword>
<dbReference type="Proteomes" id="UP000291343">
    <property type="component" value="Unassembled WGS sequence"/>
</dbReference>
<gene>
    <name evidence="2" type="ORF">LSTR_LSTR007731</name>
</gene>
<organism evidence="2 3">
    <name type="scientific">Laodelphax striatellus</name>
    <name type="common">Small brown planthopper</name>
    <name type="synonym">Delphax striatella</name>
    <dbReference type="NCBI Taxonomy" id="195883"/>
    <lineage>
        <taxon>Eukaryota</taxon>
        <taxon>Metazoa</taxon>
        <taxon>Ecdysozoa</taxon>
        <taxon>Arthropoda</taxon>
        <taxon>Hexapoda</taxon>
        <taxon>Insecta</taxon>
        <taxon>Pterygota</taxon>
        <taxon>Neoptera</taxon>
        <taxon>Paraneoptera</taxon>
        <taxon>Hemiptera</taxon>
        <taxon>Auchenorrhyncha</taxon>
        <taxon>Fulgoroidea</taxon>
        <taxon>Delphacidae</taxon>
        <taxon>Criomorphinae</taxon>
        <taxon>Laodelphax</taxon>
    </lineage>
</organism>
<dbReference type="InParanoid" id="A0A482XJE5"/>
<evidence type="ECO:0000256" key="1">
    <source>
        <dbReference type="SAM" id="MobiDB-lite"/>
    </source>
</evidence>
<reference evidence="2 3" key="1">
    <citation type="journal article" date="2017" name="Gigascience">
        <title>Genome sequence of the small brown planthopper, Laodelphax striatellus.</title>
        <authorList>
            <person name="Zhu J."/>
            <person name="Jiang F."/>
            <person name="Wang X."/>
            <person name="Yang P."/>
            <person name="Bao Y."/>
            <person name="Zhao W."/>
            <person name="Wang W."/>
            <person name="Lu H."/>
            <person name="Wang Q."/>
            <person name="Cui N."/>
            <person name="Li J."/>
            <person name="Chen X."/>
            <person name="Luo L."/>
            <person name="Yu J."/>
            <person name="Kang L."/>
            <person name="Cui F."/>
        </authorList>
    </citation>
    <scope>NUCLEOTIDE SEQUENCE [LARGE SCALE GENOMIC DNA]</scope>
    <source>
        <strain evidence="2">Lst14</strain>
    </source>
</reference>
<sequence>MMREDWIDDEDETSPSIYQQQVNHEPAASQQQQQPGDGEEEASPPLHHQDIQEPSARADNCPAAMVRNGLPLTPSYTARALFGQQHSPLLDEIVSAFDNFEDSVSDEGVQISVTVSEENKHLLTHYTPLDELQTTSLGDSIGLDRFVNIHHDVLGETQPDHTDGEQDKDNLAIEVRCPVCLSRRKSIMCLPCTHMEMQKH</sequence>
<protein>
    <submittedName>
        <fullName evidence="2">Uncharacterized protein</fullName>
    </submittedName>
</protein>
<feature type="region of interest" description="Disordered" evidence="1">
    <location>
        <begin position="1"/>
        <end position="56"/>
    </location>
</feature>
<name>A0A482XJE5_LAOST</name>
<accession>A0A482XJE5</accession>
<feature type="compositionally biased region" description="Acidic residues" evidence="1">
    <location>
        <begin position="1"/>
        <end position="13"/>
    </location>
</feature>
<comment type="caution">
    <text evidence="2">The sequence shown here is derived from an EMBL/GenBank/DDBJ whole genome shotgun (WGS) entry which is preliminary data.</text>
</comment>
<dbReference type="AlphaFoldDB" id="A0A482XJE5"/>
<evidence type="ECO:0000313" key="3">
    <source>
        <dbReference type="Proteomes" id="UP000291343"/>
    </source>
</evidence>